<evidence type="ECO:0000259" key="2">
    <source>
        <dbReference type="Pfam" id="PF22494"/>
    </source>
</evidence>
<dbReference type="KEGG" id="fbm:MQE35_04585"/>
<dbReference type="Pfam" id="PF22494">
    <property type="entry name" value="choice_anch_I"/>
    <property type="match status" value="1"/>
</dbReference>
<dbReference type="SUPFAM" id="SSF51004">
    <property type="entry name" value="C-terminal (heme d1) domain of cytochrome cd1-nitrite reductase"/>
    <property type="match status" value="1"/>
</dbReference>
<dbReference type="RefSeq" id="WP_255845059.1">
    <property type="nucleotide sequence ID" value="NZ_CP094358.1"/>
</dbReference>
<dbReference type="EMBL" id="CP094358">
    <property type="protein sequence ID" value="UOB18568.1"/>
    <property type="molecule type" value="Genomic_DNA"/>
</dbReference>
<feature type="domain" description="Choice-of-anchor I" evidence="2">
    <location>
        <begin position="35"/>
        <end position="516"/>
    </location>
</feature>
<name>A0A9E6ZVJ8_9FLAO</name>
<dbReference type="Proteomes" id="UP000831290">
    <property type="component" value="Chromosome"/>
</dbReference>
<organism evidence="3 4">
    <name type="scientific">Abyssalbus ytuae</name>
    <dbReference type="NCBI Taxonomy" id="2926907"/>
    <lineage>
        <taxon>Bacteria</taxon>
        <taxon>Pseudomonadati</taxon>
        <taxon>Bacteroidota</taxon>
        <taxon>Flavobacteriia</taxon>
        <taxon>Flavobacteriales</taxon>
        <taxon>Flavobacteriaceae</taxon>
        <taxon>Abyssalbus</taxon>
    </lineage>
</organism>
<keyword evidence="1" id="KW-0732">Signal</keyword>
<gene>
    <name evidence="3" type="ORF">MQE35_04585</name>
</gene>
<dbReference type="InterPro" id="IPR052956">
    <property type="entry name" value="Mesenchyme-surface_protein"/>
</dbReference>
<feature type="chain" id="PRO_5038587192" evidence="1">
    <location>
        <begin position="19"/>
        <end position="517"/>
    </location>
</feature>
<evidence type="ECO:0000256" key="1">
    <source>
        <dbReference type="SAM" id="SignalP"/>
    </source>
</evidence>
<dbReference type="InterPro" id="IPR015943">
    <property type="entry name" value="WD40/YVTN_repeat-like_dom_sf"/>
</dbReference>
<evidence type="ECO:0000313" key="4">
    <source>
        <dbReference type="Proteomes" id="UP000831290"/>
    </source>
</evidence>
<proteinExistence type="predicted"/>
<dbReference type="NCBIfam" id="NF038117">
    <property type="entry name" value="choice_anch_I"/>
    <property type="match status" value="1"/>
</dbReference>
<feature type="signal peptide" evidence="1">
    <location>
        <begin position="1"/>
        <end position="18"/>
    </location>
</feature>
<dbReference type="PANTHER" id="PTHR46928:SF1">
    <property type="entry name" value="MESENCHYME-SPECIFIC CELL SURFACE GLYCOPROTEIN"/>
    <property type="match status" value="1"/>
</dbReference>
<keyword evidence="4" id="KW-1185">Reference proteome</keyword>
<dbReference type="InterPro" id="IPR011048">
    <property type="entry name" value="Haem_d1_sf"/>
</dbReference>
<dbReference type="PANTHER" id="PTHR46928">
    <property type="entry name" value="MESENCHYME-SPECIFIC CELL SURFACE GLYCOPROTEIN"/>
    <property type="match status" value="1"/>
</dbReference>
<sequence length="517" mass="55737">MKLSKLFFLLSITLVVFSCSNNDDKNGGDENPVEINFQHLTTINAGGTTEITAFDPLTNKIFVVNPDDKNILVYNLTNVTTPVEGSSIDVSSVGSPNSVAVSNGKLAVAVEAPVKQNSGSVLVYDTDSQSLQNTYTVGALPDMLTFTPDGTKIIVANEGEPNSLYNNDPKGTVSIIELSTNNVTNLDFDSFNSQTAALAQSGFRVFGPNADLSEDVEPEYVAVSDDSKTAWVSLQENNGIARVNLGTKNIEEIYPLGFKNYNLAGNEIDPSDKDDLTELNTWPVYGMYQPDALEYVNINGTGYVISANEGDAREYIDDKGTDDEEDDEEVYVEEIRVKDVDLDPVNFPAGEDYGASEKLGRLKITTTLGNTDADVEFEELYSFGARSFSIWSATGSLVYDSGNEIAERTLSLTPASFNADDGEADGRSDDKGAEPETVEALIIGNKTILFVGLERNSQVLVYDISNPAAPEFIQILQQPGDEAPEGVLAIAESDSPSGKALLIVTNEDSGTISIYQN</sequence>
<dbReference type="AlphaFoldDB" id="A0A9E6ZVJ8"/>
<dbReference type="PROSITE" id="PS51257">
    <property type="entry name" value="PROKAR_LIPOPROTEIN"/>
    <property type="match status" value="1"/>
</dbReference>
<accession>A0A9E6ZVJ8</accession>
<evidence type="ECO:0000313" key="3">
    <source>
        <dbReference type="EMBL" id="UOB18568.1"/>
    </source>
</evidence>
<protein>
    <submittedName>
        <fullName evidence="3">Choice-of-anchor I family protein</fullName>
    </submittedName>
</protein>
<dbReference type="Gene3D" id="2.130.10.10">
    <property type="entry name" value="YVTN repeat-like/Quinoprotein amine dehydrogenase"/>
    <property type="match status" value="1"/>
</dbReference>
<reference evidence="3" key="1">
    <citation type="submission" date="2022-03" db="EMBL/GenBank/DDBJ databases">
        <title>Description of Abyssus ytuae gen. nov., sp. nov., a novel member of the family Flavobacteriaceae isolated from the sediment of Mariana Trench.</title>
        <authorList>
            <person name="Zhang J."/>
            <person name="Xu X."/>
        </authorList>
    </citation>
    <scope>NUCLEOTIDE SEQUENCE</scope>
    <source>
        <strain evidence="3">MT3330</strain>
    </source>
</reference>
<dbReference type="InterPro" id="IPR055188">
    <property type="entry name" value="Choice_anch_I"/>
</dbReference>